<evidence type="ECO:0000256" key="1">
    <source>
        <dbReference type="SAM" id="MobiDB-lite"/>
    </source>
</evidence>
<evidence type="ECO:0000313" key="3">
    <source>
        <dbReference type="Proteomes" id="UP000078113"/>
    </source>
</evidence>
<feature type="region of interest" description="Disordered" evidence="1">
    <location>
        <begin position="1"/>
        <end position="78"/>
    </location>
</feature>
<gene>
    <name evidence="2" type="ORF">A4X09_0g7202</name>
</gene>
<comment type="caution">
    <text evidence="2">The sequence shown here is derived from an EMBL/GenBank/DDBJ whole genome shotgun (WGS) entry which is preliminary data.</text>
</comment>
<feature type="compositionally biased region" description="Gly residues" evidence="1">
    <location>
        <begin position="602"/>
        <end position="613"/>
    </location>
</feature>
<reference evidence="2" key="1">
    <citation type="submission" date="2016-04" db="EMBL/GenBank/DDBJ databases">
        <authorList>
            <person name="Nguyen H.D."/>
            <person name="Samba Siva P."/>
            <person name="Cullis J."/>
            <person name="Levesque C.A."/>
            <person name="Hambleton S."/>
        </authorList>
    </citation>
    <scope>NUCLEOTIDE SEQUENCE</scope>
    <source>
        <strain evidence="2">DAOMC 236422</strain>
    </source>
</reference>
<feature type="compositionally biased region" description="Gly residues" evidence="1">
    <location>
        <begin position="629"/>
        <end position="642"/>
    </location>
</feature>
<sequence>MNPAFHQGLGGPNPSRRRHLKASGSVSSGTGPFARAVGGGTGSGLILPTSLSNRPPPSSQPGPSNPLAKKRNWTPSYHVLPPELNGNFAVGSGSGSGSAASSGFHQVAGTSSGSATGAAFHGLPTTVVPLPSSHNNADHAQQQQMQGLGESTYASVHATFSATHPGTALDSAARLQQQQQHHQQQQQQQSQNSFPQEEEHTDGPAPKRRKGVAGAIIDTALNAAIGTLAAGLTAWTLYSSWGQRAENAAREELMRNERSSSGQGRAEGGVEGEEERRRGRGGEQLQSPVVAPHEEPPPPYHDDLSLSTPTSPGGGGGGSASGAFRSNARQTPVYISGHRRRTRPNYRSHRSMRIGAMAGDGGSNSGASTPNRPGMFSQRSSFSQAAGSSSMQEYMAASVPAAPIEPITAVEGDGEDDDDDAFLRVNTNLASLIAEGQAALNAPVVGDDMDEEDDEDEHLGALMNPAMHTPLHATTLSPRGGLGRFQGGGQGMGPPSAPAFDFNFGARSNITPARAGGSSSTSLGTAFQTPPSSSPFVFSGGAGGAMTTPPRNYRTSALPRPSPGPSASPYARNSTGVPARSAVSGSASASGGLLMQRRAGAGVVGGRGSGGIGASTTTPRSGSRVAVSGSGGKGLIGSGGGPRQMTSPDVYGSDVGRRERPRWG</sequence>
<feature type="region of interest" description="Disordered" evidence="1">
    <location>
        <begin position="92"/>
        <end position="148"/>
    </location>
</feature>
<feature type="compositionally biased region" description="Pro residues" evidence="1">
    <location>
        <begin position="54"/>
        <end position="64"/>
    </location>
</feature>
<feature type="compositionally biased region" description="Low complexity" evidence="1">
    <location>
        <begin position="516"/>
        <end position="539"/>
    </location>
</feature>
<dbReference type="EMBL" id="LWDG02000637">
    <property type="protein sequence ID" value="KAE8263555.1"/>
    <property type="molecule type" value="Genomic_DNA"/>
</dbReference>
<accession>A0A8X7N1E2</accession>
<protein>
    <submittedName>
        <fullName evidence="2">Uncharacterized protein</fullName>
    </submittedName>
</protein>
<organism evidence="2 3">
    <name type="scientific">Tilletia walkeri</name>
    <dbReference type="NCBI Taxonomy" id="117179"/>
    <lineage>
        <taxon>Eukaryota</taxon>
        <taxon>Fungi</taxon>
        <taxon>Dikarya</taxon>
        <taxon>Basidiomycota</taxon>
        <taxon>Ustilaginomycotina</taxon>
        <taxon>Exobasidiomycetes</taxon>
        <taxon>Tilletiales</taxon>
        <taxon>Tilletiaceae</taxon>
        <taxon>Tilletia</taxon>
    </lineage>
</organism>
<name>A0A8X7N1E2_9BASI</name>
<feature type="region of interest" description="Disordered" evidence="1">
    <location>
        <begin position="602"/>
        <end position="664"/>
    </location>
</feature>
<feature type="compositionally biased region" description="Polar residues" evidence="1">
    <location>
        <begin position="132"/>
        <end position="146"/>
    </location>
</feature>
<feature type="compositionally biased region" description="Low complexity" evidence="1">
    <location>
        <begin position="97"/>
        <end position="119"/>
    </location>
</feature>
<feature type="compositionally biased region" description="Low complexity" evidence="1">
    <location>
        <begin position="614"/>
        <end position="628"/>
    </location>
</feature>
<dbReference type="AlphaFoldDB" id="A0A8X7N1E2"/>
<feature type="compositionally biased region" description="Basic residues" evidence="1">
    <location>
        <begin position="337"/>
        <end position="352"/>
    </location>
</feature>
<dbReference type="Proteomes" id="UP000078113">
    <property type="component" value="Unassembled WGS sequence"/>
</dbReference>
<feature type="compositionally biased region" description="Low complexity" evidence="1">
    <location>
        <begin position="176"/>
        <end position="191"/>
    </location>
</feature>
<feature type="region of interest" description="Disordered" evidence="1">
    <location>
        <begin position="252"/>
        <end position="379"/>
    </location>
</feature>
<keyword evidence="3" id="KW-1185">Reference proteome</keyword>
<evidence type="ECO:0000313" key="2">
    <source>
        <dbReference type="EMBL" id="KAE8263555.1"/>
    </source>
</evidence>
<feature type="compositionally biased region" description="Low complexity" evidence="1">
    <location>
        <begin position="576"/>
        <end position="589"/>
    </location>
</feature>
<feature type="region of interest" description="Disordered" evidence="1">
    <location>
        <begin position="511"/>
        <end position="589"/>
    </location>
</feature>
<feature type="region of interest" description="Disordered" evidence="1">
    <location>
        <begin position="171"/>
        <end position="209"/>
    </location>
</feature>
<proteinExistence type="predicted"/>
<reference evidence="2" key="2">
    <citation type="journal article" date="2019" name="IMA Fungus">
        <title>Genome sequencing and comparison of five Tilletia species to identify candidate genes for the detection of regulated species infecting wheat.</title>
        <authorList>
            <person name="Nguyen H.D.T."/>
            <person name="Sultana T."/>
            <person name="Kesanakurti P."/>
            <person name="Hambleton S."/>
        </authorList>
    </citation>
    <scope>NUCLEOTIDE SEQUENCE</scope>
    <source>
        <strain evidence="2">DAOMC 236422</strain>
    </source>
</reference>
<feature type="compositionally biased region" description="Basic and acidic residues" evidence="1">
    <location>
        <begin position="655"/>
        <end position="664"/>
    </location>
</feature>
<feature type="compositionally biased region" description="Basic and acidic residues" evidence="1">
    <location>
        <begin position="292"/>
        <end position="304"/>
    </location>
</feature>